<dbReference type="OrthoDB" id="9841511at2"/>
<dbReference type="AlphaFoldDB" id="A0A0N7JHD5"/>
<proteinExistence type="predicted"/>
<feature type="compositionally biased region" description="Polar residues" evidence="1">
    <location>
        <begin position="274"/>
        <end position="291"/>
    </location>
</feature>
<feature type="region of interest" description="Disordered" evidence="1">
    <location>
        <begin position="267"/>
        <end position="291"/>
    </location>
</feature>
<feature type="domain" description="Flp pilus assembly protein RcpC/CpaB" evidence="2">
    <location>
        <begin position="133"/>
        <end position="229"/>
    </location>
</feature>
<dbReference type="KEGG" id="chq:AQ619_06845"/>
<dbReference type="Pfam" id="PF16976">
    <property type="entry name" value="RcpC"/>
    <property type="match status" value="1"/>
</dbReference>
<dbReference type="RefSeq" id="WP_062145751.1">
    <property type="nucleotide sequence ID" value="NZ_CP013002.1"/>
</dbReference>
<accession>A0A0N7JHD5</accession>
<sequence>MSSDPFGLREGSQRKLSRPMLMLKNVGMFLLALVATMMVATLFKVATASATGDKENARYFLQATVALRPGEILSPENATWRSTVGRKTANLLTADNKKSDRFWGSQITAPVRAGQPVQSSGVLTVSAADQGVRVPPGMVGFVLSGDELAATAELLRMGSRVNVIAVAGGPRKELSPSVATLIQSARVLHVRGGSKRVRGMDPSVTIAVTPEDAEDLAAWRQNGSLVLALAGDGFQDPSVLGQWRTILEDDVQTSEPEDTVEYSAAEAVAPQPTGPTVSVISPSGTQQREVK</sequence>
<dbReference type="STRING" id="69395.AQ619_06845"/>
<organism evidence="3 4">
    <name type="scientific">Caulobacter henricii</name>
    <dbReference type="NCBI Taxonomy" id="69395"/>
    <lineage>
        <taxon>Bacteria</taxon>
        <taxon>Pseudomonadati</taxon>
        <taxon>Pseudomonadota</taxon>
        <taxon>Alphaproteobacteria</taxon>
        <taxon>Caulobacterales</taxon>
        <taxon>Caulobacteraceae</taxon>
        <taxon>Caulobacter</taxon>
    </lineage>
</organism>
<evidence type="ECO:0000313" key="3">
    <source>
        <dbReference type="EMBL" id="ALL13090.1"/>
    </source>
</evidence>
<gene>
    <name evidence="3" type="ORF">AQ619_06845</name>
</gene>
<protein>
    <recommendedName>
        <fullName evidence="2">Flp pilus assembly protein RcpC/CpaB domain-containing protein</fullName>
    </recommendedName>
</protein>
<evidence type="ECO:0000313" key="4">
    <source>
        <dbReference type="Proteomes" id="UP000056905"/>
    </source>
</evidence>
<dbReference type="EMBL" id="CP013002">
    <property type="protein sequence ID" value="ALL13090.1"/>
    <property type="molecule type" value="Genomic_DNA"/>
</dbReference>
<keyword evidence="4" id="KW-1185">Reference proteome</keyword>
<evidence type="ECO:0000259" key="2">
    <source>
        <dbReference type="Pfam" id="PF16976"/>
    </source>
</evidence>
<dbReference type="Proteomes" id="UP000056905">
    <property type="component" value="Chromosome"/>
</dbReference>
<evidence type="ECO:0000256" key="1">
    <source>
        <dbReference type="SAM" id="MobiDB-lite"/>
    </source>
</evidence>
<reference evidence="3 4" key="1">
    <citation type="submission" date="2015-10" db="EMBL/GenBank/DDBJ databases">
        <title>Conservation of the essential genome among Caulobacter and Brevundimonas species.</title>
        <authorList>
            <person name="Scott D."/>
            <person name="Ely B."/>
        </authorList>
    </citation>
    <scope>NUCLEOTIDE SEQUENCE [LARGE SCALE GENOMIC DNA]</scope>
    <source>
        <strain evidence="3 4">CB4</strain>
    </source>
</reference>
<dbReference type="InterPro" id="IPR031571">
    <property type="entry name" value="RcpC_dom"/>
</dbReference>
<name>A0A0N7JHD5_9CAUL</name>